<dbReference type="InterPro" id="IPR005149">
    <property type="entry name" value="Tscrpt_reg_PadR_N"/>
</dbReference>
<feature type="domain" description="Transcription regulator PadR N-terminal" evidence="1">
    <location>
        <begin position="8"/>
        <end position="85"/>
    </location>
</feature>
<dbReference type="PANTHER" id="PTHR43252">
    <property type="entry name" value="TRANSCRIPTIONAL REGULATOR YQJI"/>
    <property type="match status" value="1"/>
</dbReference>
<name>A0A841BY21_9ACTN</name>
<dbReference type="Gene3D" id="1.10.10.10">
    <property type="entry name" value="Winged helix-like DNA-binding domain superfamily/Winged helix DNA-binding domain"/>
    <property type="match status" value="1"/>
</dbReference>
<dbReference type="InterPro" id="IPR036388">
    <property type="entry name" value="WH-like_DNA-bd_sf"/>
</dbReference>
<dbReference type="EMBL" id="JACHMN010000002">
    <property type="protein sequence ID" value="MBB5871620.1"/>
    <property type="molecule type" value="Genomic_DNA"/>
</dbReference>
<evidence type="ECO:0000259" key="1">
    <source>
        <dbReference type="Pfam" id="PF03551"/>
    </source>
</evidence>
<reference evidence="2 3" key="1">
    <citation type="submission" date="2020-08" db="EMBL/GenBank/DDBJ databases">
        <title>Sequencing the genomes of 1000 actinobacteria strains.</title>
        <authorList>
            <person name="Klenk H.-P."/>
        </authorList>
    </citation>
    <scope>NUCLEOTIDE SEQUENCE [LARGE SCALE GENOMIC DNA]</scope>
    <source>
        <strain evidence="2 3">DSM 45362</strain>
    </source>
</reference>
<dbReference type="Proteomes" id="UP000587527">
    <property type="component" value="Unassembled WGS sequence"/>
</dbReference>
<protein>
    <submittedName>
        <fullName evidence="2">DNA-binding PadR family transcriptional regulator</fullName>
    </submittedName>
</protein>
<dbReference type="RefSeq" id="WP_312875342.1">
    <property type="nucleotide sequence ID" value="NZ_JACHMN010000002.1"/>
</dbReference>
<dbReference type="Pfam" id="PF03551">
    <property type="entry name" value="PadR"/>
    <property type="match status" value="1"/>
</dbReference>
<gene>
    <name evidence="2" type="ORF">F4553_004999</name>
</gene>
<accession>A0A841BY21</accession>
<comment type="caution">
    <text evidence="2">The sequence shown here is derived from an EMBL/GenBank/DDBJ whole genome shotgun (WGS) entry which is preliminary data.</text>
</comment>
<dbReference type="PANTHER" id="PTHR43252:SF2">
    <property type="entry name" value="TRANSCRIPTION REGULATOR, PADR-LIKE FAMILY"/>
    <property type="match status" value="1"/>
</dbReference>
<keyword evidence="3" id="KW-1185">Reference proteome</keyword>
<sequence length="205" mass="23605">MSTTRMMILGIVSWMQPVHGYDVRRELVSWNADKWAKIQPGSIYHALKKLTEEGLLREVGTEQMGARPERRTYEITPKGRDVFEELLRGEWWELNLPIDPFQAAFAFLPALPRKEAAAALRHRARMLRAATEGFRDMIDTGVSGINKPIHVRWMFELWIARSEGEIAWCDRVAEQVESGVSYLPDTVTSEEQAEGWDGFRDQLTE</sequence>
<proteinExistence type="predicted"/>
<dbReference type="InterPro" id="IPR036390">
    <property type="entry name" value="WH_DNA-bd_sf"/>
</dbReference>
<keyword evidence="2" id="KW-0238">DNA-binding</keyword>
<organism evidence="2 3">
    <name type="scientific">Allocatelliglobosispora scoriae</name>
    <dbReference type="NCBI Taxonomy" id="643052"/>
    <lineage>
        <taxon>Bacteria</taxon>
        <taxon>Bacillati</taxon>
        <taxon>Actinomycetota</taxon>
        <taxon>Actinomycetes</taxon>
        <taxon>Micromonosporales</taxon>
        <taxon>Micromonosporaceae</taxon>
        <taxon>Allocatelliglobosispora</taxon>
    </lineage>
</organism>
<evidence type="ECO:0000313" key="2">
    <source>
        <dbReference type="EMBL" id="MBB5871620.1"/>
    </source>
</evidence>
<dbReference type="SUPFAM" id="SSF46785">
    <property type="entry name" value="Winged helix' DNA-binding domain"/>
    <property type="match status" value="1"/>
</dbReference>
<dbReference type="GO" id="GO:0003677">
    <property type="term" value="F:DNA binding"/>
    <property type="evidence" value="ECO:0007669"/>
    <property type="project" value="UniProtKB-KW"/>
</dbReference>
<evidence type="ECO:0000313" key="3">
    <source>
        <dbReference type="Proteomes" id="UP000587527"/>
    </source>
</evidence>
<dbReference type="AlphaFoldDB" id="A0A841BY21"/>